<dbReference type="OrthoDB" id="337830at2"/>
<dbReference type="Proteomes" id="UP000236959">
    <property type="component" value="Unassembled WGS sequence"/>
</dbReference>
<dbReference type="PANTHER" id="PTHR43563">
    <property type="entry name" value="AMINE OXIDASE"/>
    <property type="match status" value="1"/>
</dbReference>
<comment type="similarity">
    <text evidence="1">Belongs to the flavin monoamine oxidase family.</text>
</comment>
<sequence>MLEIAIVGGGLCGLALAEHLRREGRDFALFEARPRLGGRIDSQWSARSGMRVDLGPAWFWPGAQPMIAGLVEDLELATFDQHETGEVLHLQDVNKVPDVQTAAVHAGARRLTGGMASLVDALVARLPQERIHLTHELASVKDCGDYVQLLFLRDGQLVKVTARTVVLAVPPRLLEDRVLFEPELCEDVRTAMGEAATWMAGSAKVVLGYDRPFWRDAGHAGNAFVSHGQTVVGEIFDACDATGNKAALGGFLALGPDDRERFNIGLPMLMGNQLAQVFGAEAERGELLYRDWATERLTCSARDRREPPTGEHAGTSNPLLRRSLWGGRLHLSGSETAARGCGYLEGALEAAAHALAAVGSARESGATGELSGNAAQLAQFETWVRARSGPAFDSYRRNLTARLSEQERDQLTQLSLLETVEEMLDEALVYLGELDFDIARIPVENGRSALMSDIQSPFRDFLQILMDDVIAFNRTSCALSNFPHEHQLSNDYKQTILRDVAAAWRAFSLAANRLLLSKTDALGADLSGSHSIGKLS</sequence>
<dbReference type="SUPFAM" id="SSF54373">
    <property type="entry name" value="FAD-linked reductases, C-terminal domain"/>
    <property type="match status" value="1"/>
</dbReference>
<dbReference type="InterPro" id="IPR002937">
    <property type="entry name" value="Amino_oxidase"/>
</dbReference>
<keyword evidence="4" id="KW-1185">Reference proteome</keyword>
<proteinExistence type="inferred from homology"/>
<comment type="caution">
    <text evidence="3">The sequence shown here is derived from an EMBL/GenBank/DDBJ whole genome shotgun (WGS) entry which is preliminary data.</text>
</comment>
<feature type="domain" description="Amine oxidase" evidence="2">
    <location>
        <begin position="105"/>
        <end position="354"/>
    </location>
</feature>
<dbReference type="InterPro" id="IPR036188">
    <property type="entry name" value="FAD/NAD-bd_sf"/>
</dbReference>
<dbReference type="EMBL" id="PPCN01000001">
    <property type="protein sequence ID" value="POF33847.1"/>
    <property type="molecule type" value="Genomic_DNA"/>
</dbReference>
<dbReference type="GO" id="GO:0016491">
    <property type="term" value="F:oxidoreductase activity"/>
    <property type="evidence" value="ECO:0007669"/>
    <property type="project" value="InterPro"/>
</dbReference>
<dbReference type="PANTHER" id="PTHR43563:SF1">
    <property type="entry name" value="AMINE OXIDASE [FLAVIN-CONTAINING] B"/>
    <property type="match status" value="1"/>
</dbReference>
<dbReference type="AlphaFoldDB" id="A0A2S3V1J6"/>
<evidence type="ECO:0000256" key="1">
    <source>
        <dbReference type="ARBA" id="ARBA00005995"/>
    </source>
</evidence>
<organism evidence="3 4">
    <name type="scientific">Roseibium marinum</name>
    <dbReference type="NCBI Taxonomy" id="281252"/>
    <lineage>
        <taxon>Bacteria</taxon>
        <taxon>Pseudomonadati</taxon>
        <taxon>Pseudomonadota</taxon>
        <taxon>Alphaproteobacteria</taxon>
        <taxon>Hyphomicrobiales</taxon>
        <taxon>Stappiaceae</taxon>
        <taxon>Roseibium</taxon>
    </lineage>
</organism>
<dbReference type="Pfam" id="PF01593">
    <property type="entry name" value="Amino_oxidase"/>
    <property type="match status" value="1"/>
</dbReference>
<protein>
    <submittedName>
        <fullName evidence="3">Monoamine oxidase</fullName>
    </submittedName>
</protein>
<name>A0A2S3V1J6_9HYPH</name>
<dbReference type="InterPro" id="IPR050703">
    <property type="entry name" value="Flavin_MAO"/>
</dbReference>
<reference evidence="3 4" key="1">
    <citation type="submission" date="2018-01" db="EMBL/GenBank/DDBJ databases">
        <title>Genomic Encyclopedia of Archaeal and Bacterial Type Strains, Phase II (KMG-II): from individual species to whole genera.</title>
        <authorList>
            <person name="Goeker M."/>
        </authorList>
    </citation>
    <scope>NUCLEOTIDE SEQUENCE [LARGE SCALE GENOMIC DNA]</scope>
    <source>
        <strain evidence="3 4">DSM 17023</strain>
    </source>
</reference>
<evidence type="ECO:0000259" key="2">
    <source>
        <dbReference type="Pfam" id="PF01593"/>
    </source>
</evidence>
<evidence type="ECO:0000313" key="3">
    <source>
        <dbReference type="EMBL" id="POF33847.1"/>
    </source>
</evidence>
<dbReference type="Pfam" id="PF13450">
    <property type="entry name" value="NAD_binding_8"/>
    <property type="match status" value="1"/>
</dbReference>
<dbReference type="SUPFAM" id="SSF51905">
    <property type="entry name" value="FAD/NAD(P)-binding domain"/>
    <property type="match status" value="1"/>
</dbReference>
<evidence type="ECO:0000313" key="4">
    <source>
        <dbReference type="Proteomes" id="UP000236959"/>
    </source>
</evidence>
<dbReference type="Gene3D" id="3.50.50.60">
    <property type="entry name" value="FAD/NAD(P)-binding domain"/>
    <property type="match status" value="2"/>
</dbReference>
<gene>
    <name evidence="3" type="ORF">CLV41_101296</name>
</gene>
<accession>A0A2S3V1J6</accession>
<dbReference type="RefSeq" id="WP_103220506.1">
    <property type="nucleotide sequence ID" value="NZ_PPCN01000001.1"/>
</dbReference>